<organism evidence="1 2">
    <name type="scientific">Prolixibacter bellariivorans</name>
    <dbReference type="NCBI Taxonomy" id="314319"/>
    <lineage>
        <taxon>Bacteria</taxon>
        <taxon>Pseudomonadati</taxon>
        <taxon>Bacteroidota</taxon>
        <taxon>Bacteroidia</taxon>
        <taxon>Marinilabiliales</taxon>
        <taxon>Prolixibacteraceae</taxon>
        <taxon>Prolixibacter</taxon>
    </lineage>
</organism>
<evidence type="ECO:0000313" key="1">
    <source>
        <dbReference type="EMBL" id="GET33751.1"/>
    </source>
</evidence>
<name>A0A5M4B1G6_9BACT</name>
<dbReference type="RefSeq" id="WP_025864294.1">
    <property type="nucleotide sequence ID" value="NZ_BLAX01000001.1"/>
</dbReference>
<comment type="caution">
    <text evidence="1">The sequence shown here is derived from an EMBL/GenBank/DDBJ whole genome shotgun (WGS) entry which is preliminary data.</text>
</comment>
<dbReference type="OrthoDB" id="9895494at2"/>
<accession>A0A5M4B1G6</accession>
<proteinExistence type="predicted"/>
<evidence type="ECO:0000313" key="2">
    <source>
        <dbReference type="Proteomes" id="UP000391834"/>
    </source>
</evidence>
<gene>
    <name evidence="1" type="ORF">PbJCM13498_26140</name>
</gene>
<keyword evidence="2" id="KW-1185">Reference proteome</keyword>
<protein>
    <submittedName>
        <fullName evidence="1">Uncharacterized protein</fullName>
    </submittedName>
</protein>
<dbReference type="Proteomes" id="UP000391834">
    <property type="component" value="Unassembled WGS sequence"/>
</dbReference>
<reference evidence="1 2" key="1">
    <citation type="submission" date="2019-10" db="EMBL/GenBank/DDBJ databases">
        <title>Prolixibacter strains distinguished by the presence of nitrate reductase genes were adept at nitrate-dependent anaerobic corrosion of metallic iron and carbon steel.</title>
        <authorList>
            <person name="Iino T."/>
            <person name="Shono N."/>
            <person name="Ito K."/>
            <person name="Nakamura R."/>
            <person name="Sueoka K."/>
            <person name="Harayama S."/>
            <person name="Ohkuma M."/>
        </authorList>
    </citation>
    <scope>NUCLEOTIDE SEQUENCE [LARGE SCALE GENOMIC DNA]</scope>
    <source>
        <strain evidence="1 2">JCM 13498</strain>
    </source>
</reference>
<dbReference type="AlphaFoldDB" id="A0A5M4B1G6"/>
<dbReference type="EMBL" id="BLAX01000001">
    <property type="protein sequence ID" value="GET33751.1"/>
    <property type="molecule type" value="Genomic_DNA"/>
</dbReference>
<sequence>MKDQSINDFMEDCRIKIYNASSDDVISARLLPFGYDEAKHTANKTIYTDTVALVKKNENENAEWRTASELFNNQQKKTRKDFSQIRKKLKFFYPANSAEANTLGLYEDKITKYTDFLQVAKNFYGNLLGMQEVLDKLAPFGYTLESVQALQADVDELDVLRANREKEGGDAQYATKERNTKMDKLYEAANEITRLAKLIFEDDEAQYLEKLGIIARS</sequence>